<sequence>MKPNIATMSITSKLCRAVKSYPSKPSSACSSSLPIRLYSSTITTSFNPNPVSIQMINYAISLAHSPKSDESYSQGLLVLEQCHSTQADDDSKAAVLLAMATLLSERGRFEEAIEKVRFIQSLTGSSLAVRVAATEALVGLCLQLGNDDSSLLLADEGLQLFEDIQIEHLGDPAIKVLDTRAKVVKGLVELIRGNVESANSHFEEVQQNDCSIGNVALSYGEFLHGTRKFAKAKELYQQVIKSIPENKDFGEAHNLNACNMIKEEVLLAGTCALGQLEGHLGNFGDAEEMLTTALKEAEEYCGSHHPKVGVVLTCIALMYRSKAMMERSSSLLIQEGLYRRALELLEAPPLETEGAKLRSDVVALARGGYAEVLIVQQNRRAEGERMKKWAESAWRNRRLSLADALEPSESSPNISVIDCRTCRAL</sequence>
<evidence type="ECO:0000313" key="2">
    <source>
        <dbReference type="Proteomes" id="UP001454036"/>
    </source>
</evidence>
<keyword evidence="2" id="KW-1185">Reference proteome</keyword>
<dbReference type="InterPro" id="IPR011990">
    <property type="entry name" value="TPR-like_helical_dom_sf"/>
</dbReference>
<evidence type="ECO:0000313" key="1">
    <source>
        <dbReference type="EMBL" id="GAA0175686.1"/>
    </source>
</evidence>
<dbReference type="PANTHER" id="PTHR47868:SF2">
    <property type="entry name" value="OS05G0457700 PROTEIN"/>
    <property type="match status" value="1"/>
</dbReference>
<dbReference type="EMBL" id="BAABME010009718">
    <property type="protein sequence ID" value="GAA0175686.1"/>
    <property type="molecule type" value="Genomic_DNA"/>
</dbReference>
<dbReference type="Gene3D" id="1.25.40.10">
    <property type="entry name" value="Tetratricopeptide repeat domain"/>
    <property type="match status" value="2"/>
</dbReference>
<dbReference type="GO" id="GO:0005739">
    <property type="term" value="C:mitochondrion"/>
    <property type="evidence" value="ECO:0007669"/>
    <property type="project" value="TreeGrafter"/>
</dbReference>
<protein>
    <submittedName>
        <fullName evidence="1">Uncharacterized protein</fullName>
    </submittedName>
</protein>
<proteinExistence type="predicted"/>
<name>A0AAV3RKG4_LITER</name>
<dbReference type="AlphaFoldDB" id="A0AAV3RKG4"/>
<dbReference type="PANTHER" id="PTHR47868">
    <property type="entry name" value="OS05G0457700 PROTEIN"/>
    <property type="match status" value="1"/>
</dbReference>
<gene>
    <name evidence="1" type="ORF">LIER_28811</name>
</gene>
<dbReference type="SUPFAM" id="SSF48452">
    <property type="entry name" value="TPR-like"/>
    <property type="match status" value="1"/>
</dbReference>
<reference evidence="1 2" key="1">
    <citation type="submission" date="2024-01" db="EMBL/GenBank/DDBJ databases">
        <title>The complete chloroplast genome sequence of Lithospermum erythrorhizon: insights into the phylogenetic relationship among Boraginaceae species and the maternal lineages of purple gromwells.</title>
        <authorList>
            <person name="Okada T."/>
            <person name="Watanabe K."/>
        </authorList>
    </citation>
    <scope>NUCLEOTIDE SEQUENCE [LARGE SCALE GENOMIC DNA]</scope>
</reference>
<dbReference type="Proteomes" id="UP001454036">
    <property type="component" value="Unassembled WGS sequence"/>
</dbReference>
<organism evidence="1 2">
    <name type="scientific">Lithospermum erythrorhizon</name>
    <name type="common">Purple gromwell</name>
    <name type="synonym">Lithospermum officinale var. erythrorhizon</name>
    <dbReference type="NCBI Taxonomy" id="34254"/>
    <lineage>
        <taxon>Eukaryota</taxon>
        <taxon>Viridiplantae</taxon>
        <taxon>Streptophyta</taxon>
        <taxon>Embryophyta</taxon>
        <taxon>Tracheophyta</taxon>
        <taxon>Spermatophyta</taxon>
        <taxon>Magnoliopsida</taxon>
        <taxon>eudicotyledons</taxon>
        <taxon>Gunneridae</taxon>
        <taxon>Pentapetalae</taxon>
        <taxon>asterids</taxon>
        <taxon>lamiids</taxon>
        <taxon>Boraginales</taxon>
        <taxon>Boraginaceae</taxon>
        <taxon>Boraginoideae</taxon>
        <taxon>Lithospermeae</taxon>
        <taxon>Lithospermum</taxon>
    </lineage>
</organism>
<comment type="caution">
    <text evidence="1">The sequence shown here is derived from an EMBL/GenBank/DDBJ whole genome shotgun (WGS) entry which is preliminary data.</text>
</comment>
<accession>A0AAV3RKG4</accession>